<dbReference type="EMBL" id="JAODUO010000235">
    <property type="protein sequence ID" value="KAK2185465.1"/>
    <property type="molecule type" value="Genomic_DNA"/>
</dbReference>
<gene>
    <name evidence="1" type="ORF">NP493_233g03016</name>
</gene>
<comment type="caution">
    <text evidence="1">The sequence shown here is derived from an EMBL/GenBank/DDBJ whole genome shotgun (WGS) entry which is preliminary data.</text>
</comment>
<protein>
    <submittedName>
        <fullName evidence="1">Uncharacterized protein</fullName>
    </submittedName>
</protein>
<proteinExistence type="predicted"/>
<dbReference type="AlphaFoldDB" id="A0AAD9UDM4"/>
<evidence type="ECO:0000313" key="2">
    <source>
        <dbReference type="Proteomes" id="UP001209878"/>
    </source>
</evidence>
<name>A0AAD9UDM4_RIDPI</name>
<organism evidence="1 2">
    <name type="scientific">Ridgeia piscesae</name>
    <name type="common">Tubeworm</name>
    <dbReference type="NCBI Taxonomy" id="27915"/>
    <lineage>
        <taxon>Eukaryota</taxon>
        <taxon>Metazoa</taxon>
        <taxon>Spiralia</taxon>
        <taxon>Lophotrochozoa</taxon>
        <taxon>Annelida</taxon>
        <taxon>Polychaeta</taxon>
        <taxon>Sedentaria</taxon>
        <taxon>Canalipalpata</taxon>
        <taxon>Sabellida</taxon>
        <taxon>Siboglinidae</taxon>
        <taxon>Ridgeia</taxon>
    </lineage>
</organism>
<keyword evidence="2" id="KW-1185">Reference proteome</keyword>
<evidence type="ECO:0000313" key="1">
    <source>
        <dbReference type="EMBL" id="KAK2185465.1"/>
    </source>
</evidence>
<dbReference type="Proteomes" id="UP001209878">
    <property type="component" value="Unassembled WGS sequence"/>
</dbReference>
<accession>A0AAD9UDM4</accession>
<reference evidence="1" key="1">
    <citation type="journal article" date="2023" name="Mol. Biol. Evol.">
        <title>Third-Generation Sequencing Reveals the Adaptive Role of the Epigenome in Three Deep-Sea Polychaetes.</title>
        <authorList>
            <person name="Perez M."/>
            <person name="Aroh O."/>
            <person name="Sun Y."/>
            <person name="Lan Y."/>
            <person name="Juniper S.K."/>
            <person name="Young C.R."/>
            <person name="Angers B."/>
            <person name="Qian P.Y."/>
        </authorList>
    </citation>
    <scope>NUCLEOTIDE SEQUENCE</scope>
    <source>
        <strain evidence="1">R07B-5</strain>
    </source>
</reference>
<sequence>MGLAVSESSLLVVATSQKWLLTLGAHEMLKVPGLAQSVDHTVFHRAPACPTDGNAHLVMASQTVELSCLFPCLHGQLHPAAGAVEVVGVVRLTPVLDVPLLN</sequence>